<dbReference type="Gene3D" id="1.10.520.40">
    <property type="entry name" value="CRISPR-associated protein Cse2"/>
    <property type="match status" value="1"/>
</dbReference>
<accession>A0A1I1S597</accession>
<dbReference type="AlphaFoldDB" id="A0A1I1S597"/>
<protein>
    <submittedName>
        <fullName evidence="1">CRISPR system Cascade subunit CasB</fullName>
    </submittedName>
</protein>
<name>A0A1I1S597_9GAMM</name>
<dbReference type="Proteomes" id="UP000198611">
    <property type="component" value="Unassembled WGS sequence"/>
</dbReference>
<dbReference type="RefSeq" id="WP_093428227.1">
    <property type="nucleotide sequence ID" value="NZ_FOMJ01000005.1"/>
</dbReference>
<organism evidence="1 2">
    <name type="scientific">Thiohalospira halophila DSM 15071</name>
    <dbReference type="NCBI Taxonomy" id="1123397"/>
    <lineage>
        <taxon>Bacteria</taxon>
        <taxon>Pseudomonadati</taxon>
        <taxon>Pseudomonadota</taxon>
        <taxon>Gammaproteobacteria</taxon>
        <taxon>Thiohalospirales</taxon>
        <taxon>Thiohalospiraceae</taxon>
        <taxon>Thiohalospira</taxon>
    </lineage>
</organism>
<dbReference type="CDD" id="cd09731">
    <property type="entry name" value="Cse2_I-E"/>
    <property type="match status" value="1"/>
</dbReference>
<gene>
    <name evidence="1" type="ORF">SAMN05660831_01579</name>
</gene>
<dbReference type="STRING" id="1123397.SAMN05660831_01579"/>
<dbReference type="InterPro" id="IPR038287">
    <property type="entry name" value="Cse2_sf"/>
</dbReference>
<reference evidence="1 2" key="1">
    <citation type="submission" date="2016-10" db="EMBL/GenBank/DDBJ databases">
        <authorList>
            <person name="de Groot N.N."/>
        </authorList>
    </citation>
    <scope>NUCLEOTIDE SEQUENCE [LARGE SCALE GENOMIC DNA]</scope>
    <source>
        <strain evidence="1 2">HL3</strain>
    </source>
</reference>
<dbReference type="OrthoDB" id="5572740at2"/>
<sequence>MSEEWYQPRVLRDYEGEEGVARGIADWWTRLNGEASAQAPALPSGARAVLRRSTGPDDALLTDGFRHLWLGLPQKRQTTWDMRAWGGVALALAEVSEHVPDLTFAGAMAKEREPHGSHTPRVSELRFQQLLRSRDLDEFIRRVRRAIHLIGGKVDVRSVADDCLLWHREKNGQFAARPDHRLAVRWADAYFSGLARYQPAGQTG</sequence>
<dbReference type="EMBL" id="FOMJ01000005">
    <property type="protein sequence ID" value="SFD41676.1"/>
    <property type="molecule type" value="Genomic_DNA"/>
</dbReference>
<evidence type="ECO:0000313" key="2">
    <source>
        <dbReference type="Proteomes" id="UP000198611"/>
    </source>
</evidence>
<keyword evidence="2" id="KW-1185">Reference proteome</keyword>
<dbReference type="InterPro" id="IPR013382">
    <property type="entry name" value="CRISPR-assoc_prot_Cse2"/>
</dbReference>
<dbReference type="NCBIfam" id="TIGR02548">
    <property type="entry name" value="casB_cse2"/>
    <property type="match status" value="1"/>
</dbReference>
<proteinExistence type="predicted"/>
<dbReference type="Pfam" id="PF09485">
    <property type="entry name" value="CRISPR_Cse2"/>
    <property type="match status" value="1"/>
</dbReference>
<evidence type="ECO:0000313" key="1">
    <source>
        <dbReference type="EMBL" id="SFD41676.1"/>
    </source>
</evidence>